<dbReference type="PROSITE" id="PS00455">
    <property type="entry name" value="AMP_BINDING"/>
    <property type="match status" value="1"/>
</dbReference>
<dbReference type="RefSeq" id="WP_184462772.1">
    <property type="nucleotide sequence ID" value="NZ_JACHHW010000005.1"/>
</dbReference>
<dbReference type="Gene3D" id="3.30.300.30">
    <property type="match status" value="1"/>
</dbReference>
<feature type="domain" description="AMP-binding enzyme C-terminal" evidence="2">
    <location>
        <begin position="426"/>
        <end position="502"/>
    </location>
</feature>
<dbReference type="Gene3D" id="3.40.50.12780">
    <property type="entry name" value="N-terminal domain of ligase-like"/>
    <property type="match status" value="1"/>
</dbReference>
<gene>
    <name evidence="3" type="ORF">HNQ57_002133</name>
</gene>
<dbReference type="InterPro" id="IPR025110">
    <property type="entry name" value="AMP-bd_C"/>
</dbReference>
<dbReference type="InterPro" id="IPR050237">
    <property type="entry name" value="ATP-dep_AMP-bd_enzyme"/>
</dbReference>
<name>A0A840R3Y0_9GAMM</name>
<dbReference type="SUPFAM" id="SSF56801">
    <property type="entry name" value="Acetyl-CoA synthetase-like"/>
    <property type="match status" value="1"/>
</dbReference>
<sequence>MDINSRYQPLDLIYSAAKANVAGLFSSIAAAVPDRLALCDGDRQFTYRQLNGRSNQWAHLFAGYALLQGDRVAVMLGNCAEYFELELAAAKSGLILAALNWRLSDKELQHCIDLVQPKLVVVSGAMAERLDRLGVASATRVIIAGDCTELLADYPSSFALPALDPEAGLLIMYTSGTTGLPKGALVSHRAIIARAMVFHVLFATPNEDNFVAWTPMYHMVSTDHGLATLLRGGTVWCVDGYQPDRLIELIERIKITWLVLVPGMVGDFVARLQARPFKVAGIKVIGAMADLIPRDEICAATTLLRAPFLNSFGATETGLAPATGGNIAIGLAPDRLPKDQTPFCDLRLVDPDGREVAVGQPGEVSLAGPTLFSGYWNNDDTNRQDFRGGRFHMGDVLRRNIDGSLEYVDRVKYMIKSGGENIYPAEIETVILADTRIETAVVVRKVDAKWGEVPVVFLVCRDEAVSEAEVVALCRGSLASYKMPKQICFIKDEDLPRSTTGKIQRHLLEKLI</sequence>
<dbReference type="PANTHER" id="PTHR43767:SF1">
    <property type="entry name" value="NONRIBOSOMAL PEPTIDE SYNTHASE PES1 (EUROFUNG)-RELATED"/>
    <property type="match status" value="1"/>
</dbReference>
<feature type="domain" description="AMP-dependent synthetase/ligase" evidence="1">
    <location>
        <begin position="29"/>
        <end position="376"/>
    </location>
</feature>
<dbReference type="EC" id="6.2.1.-" evidence="3"/>
<evidence type="ECO:0000259" key="1">
    <source>
        <dbReference type="Pfam" id="PF00501"/>
    </source>
</evidence>
<dbReference type="InterPro" id="IPR000873">
    <property type="entry name" value="AMP-dep_synth/lig_dom"/>
</dbReference>
<dbReference type="Proteomes" id="UP000536640">
    <property type="component" value="Unassembled WGS sequence"/>
</dbReference>
<dbReference type="InterPro" id="IPR045851">
    <property type="entry name" value="AMP-bd_C_sf"/>
</dbReference>
<dbReference type="AlphaFoldDB" id="A0A840R3Y0"/>
<keyword evidence="4" id="KW-1185">Reference proteome</keyword>
<evidence type="ECO:0000259" key="2">
    <source>
        <dbReference type="Pfam" id="PF13193"/>
    </source>
</evidence>
<dbReference type="InterPro" id="IPR042099">
    <property type="entry name" value="ANL_N_sf"/>
</dbReference>
<dbReference type="EMBL" id="JACHHW010000005">
    <property type="protein sequence ID" value="MBB5187855.1"/>
    <property type="molecule type" value="Genomic_DNA"/>
</dbReference>
<dbReference type="PANTHER" id="PTHR43767">
    <property type="entry name" value="LONG-CHAIN-FATTY-ACID--COA LIGASE"/>
    <property type="match status" value="1"/>
</dbReference>
<accession>A0A840R3Y0</accession>
<reference evidence="3 4" key="1">
    <citation type="submission" date="2020-08" db="EMBL/GenBank/DDBJ databases">
        <title>Genomic Encyclopedia of Type Strains, Phase IV (KMG-IV): sequencing the most valuable type-strain genomes for metagenomic binning, comparative biology and taxonomic classification.</title>
        <authorList>
            <person name="Goeker M."/>
        </authorList>
    </citation>
    <scope>NUCLEOTIDE SEQUENCE [LARGE SCALE GENOMIC DNA]</scope>
    <source>
        <strain evidence="3 4">DSM 25701</strain>
    </source>
</reference>
<protein>
    <submittedName>
        <fullName evidence="3">Fatty-acyl-CoA synthase</fullName>
        <ecNumber evidence="3">6.2.1.-</ecNumber>
    </submittedName>
</protein>
<evidence type="ECO:0000313" key="3">
    <source>
        <dbReference type="EMBL" id="MBB5187855.1"/>
    </source>
</evidence>
<dbReference type="Pfam" id="PF13193">
    <property type="entry name" value="AMP-binding_C"/>
    <property type="match status" value="1"/>
</dbReference>
<organism evidence="3 4">
    <name type="scientific">Zhongshania antarctica</name>
    <dbReference type="NCBI Taxonomy" id="641702"/>
    <lineage>
        <taxon>Bacteria</taxon>
        <taxon>Pseudomonadati</taxon>
        <taxon>Pseudomonadota</taxon>
        <taxon>Gammaproteobacteria</taxon>
        <taxon>Cellvibrionales</taxon>
        <taxon>Spongiibacteraceae</taxon>
        <taxon>Zhongshania</taxon>
    </lineage>
</organism>
<evidence type="ECO:0000313" key="4">
    <source>
        <dbReference type="Proteomes" id="UP000536640"/>
    </source>
</evidence>
<dbReference type="Pfam" id="PF00501">
    <property type="entry name" value="AMP-binding"/>
    <property type="match status" value="1"/>
</dbReference>
<comment type="caution">
    <text evidence="3">The sequence shown here is derived from an EMBL/GenBank/DDBJ whole genome shotgun (WGS) entry which is preliminary data.</text>
</comment>
<keyword evidence="3" id="KW-0436">Ligase</keyword>
<dbReference type="InterPro" id="IPR020845">
    <property type="entry name" value="AMP-binding_CS"/>
</dbReference>
<proteinExistence type="predicted"/>
<dbReference type="GO" id="GO:0016878">
    <property type="term" value="F:acid-thiol ligase activity"/>
    <property type="evidence" value="ECO:0007669"/>
    <property type="project" value="UniProtKB-ARBA"/>
</dbReference>